<dbReference type="InterPro" id="IPR008333">
    <property type="entry name" value="Cbr1-like_FAD-bd_dom"/>
</dbReference>
<dbReference type="PROSITE" id="PS51384">
    <property type="entry name" value="FAD_FR"/>
    <property type="match status" value="1"/>
</dbReference>
<organism evidence="2 4">
    <name type="scientific">Algibacter lectus</name>
    <dbReference type="NCBI Taxonomy" id="221126"/>
    <lineage>
        <taxon>Bacteria</taxon>
        <taxon>Pseudomonadati</taxon>
        <taxon>Bacteroidota</taxon>
        <taxon>Flavobacteriia</taxon>
        <taxon>Flavobacteriales</taxon>
        <taxon>Flavobacteriaceae</taxon>
        <taxon>Algibacter</taxon>
    </lineage>
</organism>
<dbReference type="InterPro" id="IPR017938">
    <property type="entry name" value="Riboflavin_synthase-like_b-brl"/>
</dbReference>
<evidence type="ECO:0000313" key="4">
    <source>
        <dbReference type="Proteomes" id="UP000029644"/>
    </source>
</evidence>
<dbReference type="EMBL" id="SORL01000007">
    <property type="protein sequence ID" value="TDY64239.1"/>
    <property type="molecule type" value="Genomic_DNA"/>
</dbReference>
<dbReference type="Gene3D" id="3.40.50.80">
    <property type="entry name" value="Nucleotide-binding domain of ferredoxin-NADP reductase (FNR) module"/>
    <property type="match status" value="1"/>
</dbReference>
<feature type="domain" description="FAD-binding FR-type" evidence="1">
    <location>
        <begin position="11"/>
        <end position="118"/>
    </location>
</feature>
<dbReference type="InterPro" id="IPR007037">
    <property type="entry name" value="SIP_rossman_dom"/>
</dbReference>
<dbReference type="OrthoDB" id="3745257at2"/>
<accession>A0A4R8MEF1</accession>
<dbReference type="RefSeq" id="WP_042506620.1">
    <property type="nucleotide sequence ID" value="NZ_BBNQ01000023.1"/>
</dbReference>
<dbReference type="Gene3D" id="2.40.30.10">
    <property type="entry name" value="Translation factors"/>
    <property type="match status" value="1"/>
</dbReference>
<dbReference type="Proteomes" id="UP000294824">
    <property type="component" value="Unassembled WGS sequence"/>
</dbReference>
<reference evidence="2 4" key="1">
    <citation type="journal article" date="2014" name="Genome Announc.">
        <title>Draft Genome Sequences of Marine Flavobacterium Algibacter lectus Strains SS8 and NR4.</title>
        <authorList>
            <person name="Takatani N."/>
            <person name="Nakanishi M."/>
            <person name="Meirelles P."/>
            <person name="Mino S."/>
            <person name="Suda W."/>
            <person name="Oshima K."/>
            <person name="Hattori M."/>
            <person name="Ohkuma M."/>
            <person name="Hosokawa M."/>
            <person name="Miyashita K."/>
            <person name="Thompson F.L."/>
            <person name="Niwa A."/>
            <person name="Sawabe T."/>
            <person name="Sawabe T."/>
        </authorList>
    </citation>
    <scope>NUCLEOTIDE SEQUENCE [LARGE SCALE GENOMIC DNA]</scope>
    <source>
        <strain evidence="2 4">JCM 19300</strain>
    </source>
</reference>
<evidence type="ECO:0000259" key="1">
    <source>
        <dbReference type="PROSITE" id="PS51384"/>
    </source>
</evidence>
<dbReference type="Pfam" id="PF04954">
    <property type="entry name" value="SIP"/>
    <property type="match status" value="1"/>
</dbReference>
<dbReference type="GO" id="GO:0016491">
    <property type="term" value="F:oxidoreductase activity"/>
    <property type="evidence" value="ECO:0007669"/>
    <property type="project" value="InterPro"/>
</dbReference>
<accession>A0A090VJ67</accession>
<dbReference type="EMBL" id="BBNQ01000023">
    <property type="protein sequence ID" value="GAL64815.1"/>
    <property type="molecule type" value="Genomic_DNA"/>
</dbReference>
<dbReference type="InterPro" id="IPR039374">
    <property type="entry name" value="SIP_fam"/>
</dbReference>
<dbReference type="PANTHER" id="PTHR30157:SF0">
    <property type="entry name" value="NADPH-DEPENDENT FERRIC-CHELATE REDUCTASE"/>
    <property type="match status" value="1"/>
</dbReference>
<dbReference type="AlphaFoldDB" id="A0A090VJ67"/>
<evidence type="ECO:0000313" key="2">
    <source>
        <dbReference type="EMBL" id="GAL64815.1"/>
    </source>
</evidence>
<proteinExistence type="predicted"/>
<evidence type="ECO:0000313" key="5">
    <source>
        <dbReference type="Proteomes" id="UP000294824"/>
    </source>
</evidence>
<reference evidence="3 5" key="2">
    <citation type="submission" date="2019-03" db="EMBL/GenBank/DDBJ databases">
        <title>Genomic Encyclopedia of Type Strains, Phase III (KMG-III): the genomes of soil and plant-associated and newly described type strains.</title>
        <authorList>
            <person name="Whitman W."/>
        </authorList>
    </citation>
    <scope>NUCLEOTIDE SEQUENCE [LARGE SCALE GENOMIC DNA]</scope>
    <source>
        <strain evidence="3 5">CECT 8301</strain>
    </source>
</reference>
<gene>
    <name evidence="3" type="ORF">DFQ06_1146</name>
    <name evidence="2" type="ORF">JCM19300_3135</name>
</gene>
<dbReference type="InterPro" id="IPR039261">
    <property type="entry name" value="FNR_nucleotide-bd"/>
</dbReference>
<dbReference type="SUPFAM" id="SSF63380">
    <property type="entry name" value="Riboflavin synthase domain-like"/>
    <property type="match status" value="1"/>
</dbReference>
<dbReference type="InterPro" id="IPR017927">
    <property type="entry name" value="FAD-bd_FR_type"/>
</dbReference>
<sequence length="242" mass="27489">MSLIENILKKVVLEEAVISKKDMLSSSVFKIQLKSDAIKNSEFKPGYFLRLGIGIGNDNLTLKDKVRSYSVWNINKAEGTLDLAIATESKGIGSQWVVDAKVGDFVYFKWKKGNFLLNDNADSYLMIGDLSALSHLYIINRNLPDNKQVESLIYSENTNDLFADSDGSKPFNFHSLKQNSTKEILNLVKNIIPKMKGDKMVYIAGDSRVCVALNQYFRKELNWNTKHINIKPFWNPEKKGLE</sequence>
<dbReference type="Proteomes" id="UP000029644">
    <property type="component" value="Unassembled WGS sequence"/>
</dbReference>
<name>A0A090VJ67_9FLAO</name>
<dbReference type="Pfam" id="PF00970">
    <property type="entry name" value="FAD_binding_6"/>
    <property type="match status" value="1"/>
</dbReference>
<comment type="caution">
    <text evidence="2">The sequence shown here is derived from an EMBL/GenBank/DDBJ whole genome shotgun (WGS) entry which is preliminary data.</text>
</comment>
<keyword evidence="5" id="KW-1185">Reference proteome</keyword>
<protein>
    <submittedName>
        <fullName evidence="3">Flavin-dependent oxidoreductase</fullName>
    </submittedName>
    <submittedName>
        <fullName evidence="2">Possible iron-chelator utilization protein</fullName>
    </submittedName>
</protein>
<dbReference type="PANTHER" id="PTHR30157">
    <property type="entry name" value="FERRIC REDUCTASE, NADPH-DEPENDENT"/>
    <property type="match status" value="1"/>
</dbReference>
<evidence type="ECO:0000313" key="3">
    <source>
        <dbReference type="EMBL" id="TDY64239.1"/>
    </source>
</evidence>